<dbReference type="GO" id="GO:1902201">
    <property type="term" value="P:negative regulation of bacterial-type flagellum-dependent cell motility"/>
    <property type="evidence" value="ECO:0007669"/>
    <property type="project" value="TreeGrafter"/>
</dbReference>
<evidence type="ECO:0000313" key="5">
    <source>
        <dbReference type="Proteomes" id="UP000063234"/>
    </source>
</evidence>
<dbReference type="Pfam" id="PF00990">
    <property type="entry name" value="GGDEF"/>
    <property type="match status" value="1"/>
</dbReference>
<organism evidence="4 5">
    <name type="scientific">Thermosulfidibacter takaii (strain DSM 17441 / JCM 13301 / NBRC 103674 / ABI70S6)</name>
    <dbReference type="NCBI Taxonomy" id="1298851"/>
    <lineage>
        <taxon>Bacteria</taxon>
        <taxon>Pseudomonadati</taxon>
        <taxon>Thermosulfidibacterota</taxon>
        <taxon>Thermosulfidibacteria</taxon>
        <taxon>Thermosulfidibacterales</taxon>
        <taxon>Thermosulfidibacteraceae</taxon>
    </lineage>
</organism>
<dbReference type="InterPro" id="IPR000160">
    <property type="entry name" value="GGDEF_dom"/>
</dbReference>
<name>A0A0S3QU86_THET7</name>
<evidence type="ECO:0000256" key="1">
    <source>
        <dbReference type="ARBA" id="ARBA00012528"/>
    </source>
</evidence>
<dbReference type="PROSITE" id="PS50887">
    <property type="entry name" value="GGDEF"/>
    <property type="match status" value="1"/>
</dbReference>
<dbReference type="InterPro" id="IPR050469">
    <property type="entry name" value="Diguanylate_Cyclase"/>
</dbReference>
<gene>
    <name evidence="4" type="ORF">TST_1105</name>
</gene>
<dbReference type="KEGG" id="ttk:TST_1105"/>
<dbReference type="CDD" id="cd01949">
    <property type="entry name" value="GGDEF"/>
    <property type="match status" value="1"/>
</dbReference>
<dbReference type="NCBIfam" id="TIGR00254">
    <property type="entry name" value="GGDEF"/>
    <property type="match status" value="1"/>
</dbReference>
<dbReference type="FunFam" id="3.30.70.270:FF:000001">
    <property type="entry name" value="Diguanylate cyclase domain protein"/>
    <property type="match status" value="1"/>
</dbReference>
<evidence type="ECO:0000259" key="3">
    <source>
        <dbReference type="PROSITE" id="PS50887"/>
    </source>
</evidence>
<dbReference type="EC" id="2.7.7.65" evidence="1"/>
<dbReference type="SUPFAM" id="SSF55073">
    <property type="entry name" value="Nucleotide cyclase"/>
    <property type="match status" value="1"/>
</dbReference>
<keyword evidence="5" id="KW-1185">Reference proteome</keyword>
<keyword evidence="2" id="KW-0175">Coiled coil</keyword>
<dbReference type="PATRIC" id="fig|1298851.3.peg.1162"/>
<evidence type="ECO:0000313" key="4">
    <source>
        <dbReference type="EMBL" id="BAT71899.1"/>
    </source>
</evidence>
<dbReference type="Proteomes" id="UP000063234">
    <property type="component" value="Chromosome"/>
</dbReference>
<dbReference type="GO" id="GO:0052621">
    <property type="term" value="F:diguanylate cyclase activity"/>
    <property type="evidence" value="ECO:0007669"/>
    <property type="project" value="UniProtKB-EC"/>
</dbReference>
<dbReference type="InterPro" id="IPR043128">
    <property type="entry name" value="Rev_trsase/Diguanyl_cyclase"/>
</dbReference>
<dbReference type="Gene3D" id="3.30.70.270">
    <property type="match status" value="1"/>
</dbReference>
<dbReference type="AlphaFoldDB" id="A0A0S3QU86"/>
<dbReference type="STRING" id="1298851.TST_1105"/>
<sequence length="354" mass="40641">MMEEVAKLIEAADSGRVDQKEIAVLSEATRKALKFMIQNSIPITPKNFEQWFLTFLYLLVHKLDEDESQIKKAHEEALSYLRKVSKEVQEVKKVRQQTDEILSFSYDQIGRILEIVKAHNHQLSDQLENLTKGLEEKSIEVLINTLINHVKELRETNSKLQKELERTRLHIRVLKNKLNQTLQQANTDPLTGLHNRYMLINSLIRKIKHHEQTGEIFSFIMADIDDFKRVNDLYGHLAGDQVLVTFAEILKKDLRMDDIAARYGGEEFSIILSNLGIKEAIAVANRLRERLENTPVIWGDEIINVTASFGVAQVRKGDTPQSLIERADKALYLAKSDGKNCVRSEFDALARKLL</sequence>
<feature type="coiled-coil region" evidence="2">
    <location>
        <begin position="120"/>
        <end position="184"/>
    </location>
</feature>
<dbReference type="EMBL" id="AP013035">
    <property type="protein sequence ID" value="BAT71899.1"/>
    <property type="molecule type" value="Genomic_DNA"/>
</dbReference>
<reference evidence="5" key="1">
    <citation type="journal article" date="2018" name="Science">
        <title>A primordial and reversible TCA cycle in a facultatively chemolithoautotrophic thermophile.</title>
        <authorList>
            <person name="Nunoura T."/>
            <person name="Chikaraishi Y."/>
            <person name="Izaki R."/>
            <person name="Suwa T."/>
            <person name="Sato T."/>
            <person name="Harada T."/>
            <person name="Mori K."/>
            <person name="Kato Y."/>
            <person name="Miyazaki M."/>
            <person name="Shimamura S."/>
            <person name="Yanagawa K."/>
            <person name="Shuto A."/>
            <person name="Ohkouchi N."/>
            <person name="Fujita N."/>
            <person name="Takaki Y."/>
            <person name="Atomi H."/>
            <person name="Takai K."/>
        </authorList>
    </citation>
    <scope>NUCLEOTIDE SEQUENCE [LARGE SCALE GENOMIC DNA]</scope>
    <source>
        <strain evidence="5">DSM 17441 / JCM 13301 / NBRC 103674 / ABI70S6</strain>
    </source>
</reference>
<evidence type="ECO:0000256" key="2">
    <source>
        <dbReference type="SAM" id="Coils"/>
    </source>
</evidence>
<protein>
    <recommendedName>
        <fullName evidence="1">diguanylate cyclase</fullName>
        <ecNumber evidence="1">2.7.7.65</ecNumber>
    </recommendedName>
</protein>
<accession>A0A0S3QU86</accession>
<proteinExistence type="predicted"/>
<dbReference type="SMART" id="SM00267">
    <property type="entry name" value="GGDEF"/>
    <property type="match status" value="1"/>
</dbReference>
<dbReference type="InterPro" id="IPR029787">
    <property type="entry name" value="Nucleotide_cyclase"/>
</dbReference>
<feature type="domain" description="GGDEF" evidence="3">
    <location>
        <begin position="215"/>
        <end position="347"/>
    </location>
</feature>
<dbReference type="PANTHER" id="PTHR45138:SF24">
    <property type="entry name" value="DIGUANYLATE CYCLASE DGCC-RELATED"/>
    <property type="match status" value="1"/>
</dbReference>
<dbReference type="GO" id="GO:0005886">
    <property type="term" value="C:plasma membrane"/>
    <property type="evidence" value="ECO:0007669"/>
    <property type="project" value="TreeGrafter"/>
</dbReference>
<dbReference type="GO" id="GO:0043709">
    <property type="term" value="P:cell adhesion involved in single-species biofilm formation"/>
    <property type="evidence" value="ECO:0007669"/>
    <property type="project" value="TreeGrafter"/>
</dbReference>
<dbReference type="PANTHER" id="PTHR45138">
    <property type="entry name" value="REGULATORY COMPONENTS OF SENSORY TRANSDUCTION SYSTEM"/>
    <property type="match status" value="1"/>
</dbReference>